<dbReference type="AlphaFoldDB" id="A0A5C6AG07"/>
<name>A0A5C6AG07_9BACT</name>
<organism evidence="2 3">
    <name type="scientific">Stieleria varia</name>
    <dbReference type="NCBI Taxonomy" id="2528005"/>
    <lineage>
        <taxon>Bacteria</taxon>
        <taxon>Pseudomonadati</taxon>
        <taxon>Planctomycetota</taxon>
        <taxon>Planctomycetia</taxon>
        <taxon>Pirellulales</taxon>
        <taxon>Pirellulaceae</taxon>
        <taxon>Stieleria</taxon>
    </lineage>
</organism>
<dbReference type="RefSeq" id="WP_231742270.1">
    <property type="nucleotide sequence ID" value="NZ_CP151726.1"/>
</dbReference>
<proteinExistence type="predicted"/>
<dbReference type="Proteomes" id="UP000320176">
    <property type="component" value="Unassembled WGS sequence"/>
</dbReference>
<protein>
    <submittedName>
        <fullName evidence="2">Tol-pal system protein YbgF</fullName>
    </submittedName>
</protein>
<dbReference type="PANTHER" id="PTHR37423:SF6">
    <property type="entry name" value="CELL DIVISION COORDINATOR CPOB"/>
    <property type="match status" value="1"/>
</dbReference>
<dbReference type="Pfam" id="PF13432">
    <property type="entry name" value="TPR_16"/>
    <property type="match status" value="6"/>
</dbReference>
<keyword evidence="3" id="KW-1185">Reference proteome</keyword>
<gene>
    <name evidence="2" type="ORF">Pla52n_48790</name>
</gene>
<dbReference type="Gene3D" id="1.25.40.10">
    <property type="entry name" value="Tetratricopeptide repeat domain"/>
    <property type="match status" value="8"/>
</dbReference>
<dbReference type="SUPFAM" id="SSF48452">
    <property type="entry name" value="TPR-like"/>
    <property type="match status" value="6"/>
</dbReference>
<evidence type="ECO:0000313" key="2">
    <source>
        <dbReference type="EMBL" id="TWT98367.1"/>
    </source>
</evidence>
<feature type="repeat" description="TPR" evidence="1">
    <location>
        <begin position="947"/>
        <end position="980"/>
    </location>
</feature>
<feature type="repeat" description="TPR" evidence="1">
    <location>
        <begin position="749"/>
        <end position="782"/>
    </location>
</feature>
<dbReference type="EMBL" id="SJPN01000006">
    <property type="protein sequence ID" value="TWT98367.1"/>
    <property type="molecule type" value="Genomic_DNA"/>
</dbReference>
<accession>A0A5C6AG07</accession>
<evidence type="ECO:0000256" key="1">
    <source>
        <dbReference type="PROSITE-ProRule" id="PRU00339"/>
    </source>
</evidence>
<feature type="repeat" description="TPR" evidence="1">
    <location>
        <begin position="527"/>
        <end position="560"/>
    </location>
</feature>
<sequence>MIPQKIFVAAFTLFLVSGLNLRLPAAESTEESLAAYADAANFQTNGAIDLAIQAWKKFLDQYPDDDMASKAAHYLGVCYMQRENPDYAAAANAFETALQDKKYELREESLANQGWCHYASAGDGPQRDENRLKKTIATFETLRKEKPKSEFLDRALFYSGEAAYGLGDRKKAIEFYNDMLALPQANESPLRCDALYARGIAYEEIDQFDQAVASYKQLLTSCENQELATDVHLRMGDVMISRKEFDAAVQSFESAFKTSESDDDKSYAVFREAYALVQAGKPDQAALQYERLLKEFPDSVYAANATMAAAQSLYRAGKTDEAAERFRAVLGQNNPAAATESAHWLARIELAKNNSTAAVEIARKQLAAGAQGEYAVDLKLDLAEALAVDPKTIAESVTVAEEVYRESPDDPLAARALYNAAFSALQTSQQEKSLKLANEFLQRFPKDELLPDVRFIAAESQLMTGDVAGAAESYQKLIAEVPANASVQRPLWVLRAGTTLNAAKKYDDTIALLKQEYATISDANQKAEAQFLVGQAHLMSGRANDAALSFQRCVDASPQWQRAGEAMLLQGTALFSAGKRDEAKAAWEKLVSSNGDTPMGDQARYKLAQLASTSGDYANAVKLYDQILANDKDKGLIPYTLYGRAWSLMQAGDHKSAVPSLQRILKETPQHPVADDALLARGISNRNLEQLGDARSDLEKYLALKPTGTNLGHALYELALIEQKENKPGEAAKRLEELVDKVPKYPSMEKVLYELGWSFREAGDLDKAEQRFTQLVSQYPEASVTPEAAYFIGQQNYAAEKWQKAAESFGVAAEKTKDPTLAEKSLYRLGWSRFKLDDFDGSQSAFQKQASEHPDGSLAIDALMMVGECEFKKPAYEKALESYTQARERIRKNDDNSKTIRDTAERQVRELVLLHGGQSAAQLKKWDEAIGWYTELKERFPATTYLSQVFYETGFAYQQKGELSEALKFFSQVADNYRNEVAARARFMMGEIHFGEKQFDKAIPEFQRVMYGFGAEKAPDEIKNWQAKSGFEAGRCSELLMQTAKTDKARDQSKEFAVRFFEYVTQKHPSHELATKSAERLEALK</sequence>
<dbReference type="Pfam" id="PF13174">
    <property type="entry name" value="TPR_6"/>
    <property type="match status" value="4"/>
</dbReference>
<evidence type="ECO:0000313" key="3">
    <source>
        <dbReference type="Proteomes" id="UP000320176"/>
    </source>
</evidence>
<comment type="caution">
    <text evidence="2">The sequence shown here is derived from an EMBL/GenBank/DDBJ whole genome shotgun (WGS) entry which is preliminary data.</text>
</comment>
<dbReference type="InterPro" id="IPR019734">
    <property type="entry name" value="TPR_rpt"/>
</dbReference>
<dbReference type="PANTHER" id="PTHR37423">
    <property type="entry name" value="SOLUBLE LYTIC MUREIN TRANSGLYCOSYLASE-RELATED"/>
    <property type="match status" value="1"/>
</dbReference>
<dbReference type="InterPro" id="IPR011990">
    <property type="entry name" value="TPR-like_helical_dom_sf"/>
</dbReference>
<keyword evidence="1" id="KW-0802">TPR repeat</keyword>
<reference evidence="2 3" key="1">
    <citation type="submission" date="2019-02" db="EMBL/GenBank/DDBJ databases">
        <title>Deep-cultivation of Planctomycetes and their phenomic and genomic characterization uncovers novel biology.</title>
        <authorList>
            <person name="Wiegand S."/>
            <person name="Jogler M."/>
            <person name="Boedeker C."/>
            <person name="Pinto D."/>
            <person name="Vollmers J."/>
            <person name="Rivas-Marin E."/>
            <person name="Kohn T."/>
            <person name="Peeters S.H."/>
            <person name="Heuer A."/>
            <person name="Rast P."/>
            <person name="Oberbeckmann S."/>
            <person name="Bunk B."/>
            <person name="Jeske O."/>
            <person name="Meyerdierks A."/>
            <person name="Storesund J.E."/>
            <person name="Kallscheuer N."/>
            <person name="Luecker S."/>
            <person name="Lage O.M."/>
            <person name="Pohl T."/>
            <person name="Merkel B.J."/>
            <person name="Hornburger P."/>
            <person name="Mueller R.-W."/>
            <person name="Bruemmer F."/>
            <person name="Labrenz M."/>
            <person name="Spormann A.M."/>
            <person name="Op Den Camp H."/>
            <person name="Overmann J."/>
            <person name="Amann R."/>
            <person name="Jetten M.S.M."/>
            <person name="Mascher T."/>
            <person name="Medema M.H."/>
            <person name="Devos D.P."/>
            <person name="Kaster A.-K."/>
            <person name="Ovreas L."/>
            <person name="Rohde M."/>
            <person name="Galperin M.Y."/>
            <person name="Jogler C."/>
        </authorList>
    </citation>
    <scope>NUCLEOTIDE SEQUENCE [LARGE SCALE GENOMIC DNA]</scope>
    <source>
        <strain evidence="2 3">Pla52n</strain>
    </source>
</reference>
<feature type="repeat" description="TPR" evidence="1">
    <location>
        <begin position="192"/>
        <end position="225"/>
    </location>
</feature>
<dbReference type="PROSITE" id="PS50005">
    <property type="entry name" value="TPR"/>
    <property type="match status" value="5"/>
</dbReference>
<feature type="repeat" description="TPR" evidence="1">
    <location>
        <begin position="229"/>
        <end position="262"/>
    </location>
</feature>
<dbReference type="SMART" id="SM00028">
    <property type="entry name" value="TPR"/>
    <property type="match status" value="20"/>
</dbReference>